<proteinExistence type="predicted"/>
<evidence type="ECO:0000313" key="5">
    <source>
        <dbReference type="Proteomes" id="UP000249873"/>
    </source>
</evidence>
<keyword evidence="1 4" id="KW-0808">Transferase</keyword>
<feature type="domain" description="N-acetyltransferase" evidence="3">
    <location>
        <begin position="1"/>
        <end position="150"/>
    </location>
</feature>
<dbReference type="KEGG" id="als:DJ013_10925"/>
<dbReference type="EMBL" id="CP029480">
    <property type="protein sequence ID" value="AWV98654.1"/>
    <property type="molecule type" value="Genomic_DNA"/>
</dbReference>
<dbReference type="InterPro" id="IPR000182">
    <property type="entry name" value="GNAT_dom"/>
</dbReference>
<evidence type="ECO:0000256" key="1">
    <source>
        <dbReference type="ARBA" id="ARBA00022679"/>
    </source>
</evidence>
<evidence type="ECO:0000313" key="4">
    <source>
        <dbReference type="EMBL" id="AWV98654.1"/>
    </source>
</evidence>
<dbReference type="InterPro" id="IPR050832">
    <property type="entry name" value="Bact_Acetyltransf"/>
</dbReference>
<dbReference type="CDD" id="cd04301">
    <property type="entry name" value="NAT_SF"/>
    <property type="match status" value="1"/>
</dbReference>
<dbReference type="Pfam" id="PF00583">
    <property type="entry name" value="Acetyltransf_1"/>
    <property type="match status" value="1"/>
</dbReference>
<name>A0A2Z4GC01_9BACT</name>
<dbReference type="RefSeq" id="WP_111371847.1">
    <property type="nucleotide sequence ID" value="NZ_CP029480.1"/>
</dbReference>
<dbReference type="PANTHER" id="PTHR43877">
    <property type="entry name" value="AMINOALKYLPHOSPHONATE N-ACETYLTRANSFERASE-RELATED-RELATED"/>
    <property type="match status" value="1"/>
</dbReference>
<dbReference type="InterPro" id="IPR016181">
    <property type="entry name" value="Acyl_CoA_acyltransferase"/>
</dbReference>
<keyword evidence="2" id="KW-0012">Acyltransferase</keyword>
<dbReference type="GO" id="GO:0016747">
    <property type="term" value="F:acyltransferase activity, transferring groups other than amino-acyl groups"/>
    <property type="evidence" value="ECO:0007669"/>
    <property type="project" value="InterPro"/>
</dbReference>
<gene>
    <name evidence="4" type="ORF">DJ013_10925</name>
</gene>
<protein>
    <submittedName>
        <fullName evidence="4">GNAT family N-acetyltransferase</fullName>
    </submittedName>
</protein>
<dbReference type="SUPFAM" id="SSF55729">
    <property type="entry name" value="Acyl-CoA N-acyltransferases (Nat)"/>
    <property type="match status" value="1"/>
</dbReference>
<dbReference type="OrthoDB" id="9789603at2"/>
<keyword evidence="5" id="KW-1185">Reference proteome</keyword>
<evidence type="ECO:0000256" key="2">
    <source>
        <dbReference type="ARBA" id="ARBA00023315"/>
    </source>
</evidence>
<dbReference type="Gene3D" id="3.40.630.30">
    <property type="match status" value="1"/>
</dbReference>
<dbReference type="PROSITE" id="PS51186">
    <property type="entry name" value="GNAT"/>
    <property type="match status" value="1"/>
</dbReference>
<sequence length="150" mass="17232">MKIRRAKKEEIKPIIAMWATDKNSIGLEKHEPELSPNYLEAFNAISEDSNQYLMVMEDKGEVVGSLQLSIIQYLFRHARKVALLEAVIVKEERRGQGIGEQLIQWAVAKSKERGVYLIELTSNKNRDQAHSFYKKLGFAQSHEGFKLKLT</sequence>
<accession>A0A2Z4GC01</accession>
<evidence type="ECO:0000259" key="3">
    <source>
        <dbReference type="PROSITE" id="PS51186"/>
    </source>
</evidence>
<organism evidence="4 5">
    <name type="scientific">Arcticibacterium luteifluviistationis</name>
    <dbReference type="NCBI Taxonomy" id="1784714"/>
    <lineage>
        <taxon>Bacteria</taxon>
        <taxon>Pseudomonadati</taxon>
        <taxon>Bacteroidota</taxon>
        <taxon>Cytophagia</taxon>
        <taxon>Cytophagales</taxon>
        <taxon>Leadbetterellaceae</taxon>
        <taxon>Arcticibacterium</taxon>
    </lineage>
</organism>
<dbReference type="AlphaFoldDB" id="A0A2Z4GC01"/>
<reference evidence="4 5" key="1">
    <citation type="submission" date="2018-05" db="EMBL/GenBank/DDBJ databases">
        <title>Complete genome sequence of Arcticibacterium luteifluviistationis SM1504T, a cytophagaceae bacterium isolated from Arctic surface seawater.</title>
        <authorList>
            <person name="Li Y."/>
            <person name="Qin Q.-L."/>
        </authorList>
    </citation>
    <scope>NUCLEOTIDE SEQUENCE [LARGE SCALE GENOMIC DNA]</scope>
    <source>
        <strain evidence="4 5">SM1504</strain>
    </source>
</reference>
<dbReference type="Proteomes" id="UP000249873">
    <property type="component" value="Chromosome"/>
</dbReference>